<dbReference type="SUPFAM" id="SSF56935">
    <property type="entry name" value="Porins"/>
    <property type="match status" value="1"/>
</dbReference>
<dbReference type="InterPro" id="IPR012910">
    <property type="entry name" value="Plug_dom"/>
</dbReference>
<evidence type="ECO:0000259" key="4">
    <source>
        <dbReference type="Pfam" id="PF07715"/>
    </source>
</evidence>
<evidence type="ECO:0000313" key="7">
    <source>
        <dbReference type="Proteomes" id="UP000570514"/>
    </source>
</evidence>
<dbReference type="GO" id="GO:0009279">
    <property type="term" value="C:cell outer membrane"/>
    <property type="evidence" value="ECO:0007669"/>
    <property type="project" value="UniProtKB-SubCell"/>
</dbReference>
<dbReference type="InterPro" id="IPR036942">
    <property type="entry name" value="Beta-barrel_TonB_sf"/>
</dbReference>
<evidence type="ECO:0000256" key="2">
    <source>
        <dbReference type="ARBA" id="ARBA00023136"/>
    </source>
</evidence>
<keyword evidence="2" id="KW-0472">Membrane</keyword>
<dbReference type="Proteomes" id="UP000570514">
    <property type="component" value="Unassembled WGS sequence"/>
</dbReference>
<dbReference type="RefSeq" id="WP_167083115.1">
    <property type="nucleotide sequence ID" value="NZ_BAAADC010000001.1"/>
</dbReference>
<keyword evidence="6" id="KW-0675">Receptor</keyword>
<accession>A0A846N0X5</accession>
<dbReference type="InterPro" id="IPR041700">
    <property type="entry name" value="OMP_b-brl_3"/>
</dbReference>
<comment type="caution">
    <text evidence="6">The sequence shown here is derived from an EMBL/GenBank/DDBJ whole genome shotgun (WGS) entry which is preliminary data.</text>
</comment>
<evidence type="ECO:0000259" key="5">
    <source>
        <dbReference type="Pfam" id="PF14905"/>
    </source>
</evidence>
<evidence type="ECO:0000256" key="1">
    <source>
        <dbReference type="ARBA" id="ARBA00004442"/>
    </source>
</evidence>
<evidence type="ECO:0000256" key="3">
    <source>
        <dbReference type="ARBA" id="ARBA00023237"/>
    </source>
</evidence>
<keyword evidence="3" id="KW-0998">Cell outer membrane</keyword>
<dbReference type="Gene3D" id="2.170.130.10">
    <property type="entry name" value="TonB-dependent receptor, plug domain"/>
    <property type="match status" value="1"/>
</dbReference>
<dbReference type="Pfam" id="PF07715">
    <property type="entry name" value="Plug"/>
    <property type="match status" value="1"/>
</dbReference>
<keyword evidence="7" id="KW-1185">Reference proteome</keyword>
<reference evidence="6 7" key="1">
    <citation type="submission" date="2020-03" db="EMBL/GenBank/DDBJ databases">
        <title>Genomic Encyclopedia of Type Strains, Phase IV (KMG-IV): sequencing the most valuable type-strain genomes for metagenomic binning, comparative biology and taxonomic classification.</title>
        <authorList>
            <person name="Goeker M."/>
        </authorList>
    </citation>
    <scope>NUCLEOTIDE SEQUENCE [LARGE SCALE GENOMIC DNA]</scope>
    <source>
        <strain evidence="6 7">DSM 19867</strain>
    </source>
</reference>
<evidence type="ECO:0000313" key="6">
    <source>
        <dbReference type="EMBL" id="NIK88991.1"/>
    </source>
</evidence>
<dbReference type="Gene3D" id="2.40.170.20">
    <property type="entry name" value="TonB-dependent receptor, beta-barrel domain"/>
    <property type="match status" value="1"/>
</dbReference>
<dbReference type="InterPro" id="IPR010104">
    <property type="entry name" value="TonB_rcpt_bac"/>
</dbReference>
<comment type="subcellular location">
    <subcellularLocation>
        <location evidence="1">Cell outer membrane</location>
    </subcellularLocation>
</comment>
<proteinExistence type="predicted"/>
<dbReference type="Pfam" id="PF14905">
    <property type="entry name" value="OMP_b-brl_3"/>
    <property type="match status" value="1"/>
</dbReference>
<dbReference type="NCBIfam" id="TIGR01782">
    <property type="entry name" value="TonB-Xanth-Caul"/>
    <property type="match status" value="1"/>
</dbReference>
<organism evidence="6 7">
    <name type="scientific">Rhizomicrobium palustre</name>
    <dbReference type="NCBI Taxonomy" id="189966"/>
    <lineage>
        <taxon>Bacteria</taxon>
        <taxon>Pseudomonadati</taxon>
        <taxon>Pseudomonadota</taxon>
        <taxon>Alphaproteobacteria</taxon>
        <taxon>Micropepsales</taxon>
        <taxon>Micropepsaceae</taxon>
        <taxon>Rhizomicrobium</taxon>
    </lineage>
</organism>
<dbReference type="AlphaFoldDB" id="A0A846N0X5"/>
<gene>
    <name evidence="6" type="ORF">FHS83_002309</name>
</gene>
<sequence length="985" mass="106228">METVVVTGIRGSLQRNLDIKRDSLGLVDAITMEDIGKFPDANLANALMRIPGVTMSMTANSTNNGQATTTGQGVSITVRGFGPTYNETLFDGRFIPSANSVTGVTTGGRSFDFSGLSADMVARLEVLKSPDAAMSAGAIGASINVIYPKPFDKPGFTAVASASGSINTDDGRWMPNGNFLISDTFAGDKIGFLVAGSYSSFQTSQWQVQNWGWNGSYLAPCQMSGYTGPDCSTMSDDATKANYDKRAVADTSKPVWWTQDYAVDWNQINEERINLRAVGQFRPTQALEITLDGNFARDDLMQDSLTYALWNSVGDMRNVSLSKNGTAMAFTRSGPQDFDDVRSQQIQQTYNWGINFKYNVNDHVTIIADYSQALSALNPNGRDHLQEVSAGIGYGPSGPGGIYGSAYTVTQAGGHNLPYYSGVGPSGDASKFTGINTGLTPDGSILGSHVMVVNNRNNTYLVNQARLEGNVEYGDLKIKAGAQYQPNHFITRSYTDLFGGSNNNWQVVSGYGPDSHNKLDSGSDAGYHLPASLFHGVKTMKPDSIPGWTAPSGGVIPGLPITNAYDVYSYLNSKTGTSITCPYTLDAKGNKVWGFPTPNGVNCGALTDPAGFHGMIPALMPDESKSQYQKLFEDNYAFYVSFASTAKVGDMPLKINGGLRWEYTDMTASGFGTELKDMVITPGDLTAYNFILTTPKDVSVKNTYSYLLPNLDLTLNVTDDFHLRFDGSRTMTRAPIANLTATVSYGGRKGSLTATGGNPNLLPFLSDNLDVAAEWYYAGNSYLSADVFLKNVSNFVINGTSTKVVTGVIDPNTGNNPVFTLNSVINGPSANVYGLELAWQHTFGDSGFGYLLNGTIVQSDRPYDAHNLLVSNFAVAGLADSANFTVFYDKDGIELRFAANWRDTYLDRFGQGQGNGMFGTEPVFVNGNWDLSLSGGYDITDNLKAYFTASNLTNNSYSTRGRFADQVYGVISLGRSYTAGVHFKL</sequence>
<dbReference type="PANTHER" id="PTHR40980:SF3">
    <property type="entry name" value="TONB-DEPENDENT RECEPTOR-LIKE BETA-BARREL DOMAIN-CONTAINING PROTEIN"/>
    <property type="match status" value="1"/>
</dbReference>
<dbReference type="PANTHER" id="PTHR40980">
    <property type="entry name" value="PLUG DOMAIN-CONTAINING PROTEIN"/>
    <property type="match status" value="1"/>
</dbReference>
<protein>
    <submittedName>
        <fullName evidence="6">TonB-dependent receptor</fullName>
    </submittedName>
</protein>
<dbReference type="InterPro" id="IPR037066">
    <property type="entry name" value="Plug_dom_sf"/>
</dbReference>
<feature type="domain" description="Outer membrane protein beta-barrel" evidence="5">
    <location>
        <begin position="621"/>
        <end position="952"/>
    </location>
</feature>
<name>A0A846N0X5_9PROT</name>
<dbReference type="EMBL" id="JAASRM010000001">
    <property type="protein sequence ID" value="NIK88991.1"/>
    <property type="molecule type" value="Genomic_DNA"/>
</dbReference>
<feature type="domain" description="TonB-dependent receptor plug" evidence="4">
    <location>
        <begin position="20"/>
        <end position="140"/>
    </location>
</feature>